<dbReference type="PANTHER" id="PTHR31672">
    <property type="entry name" value="BNACNNG10540D PROTEIN"/>
    <property type="match status" value="1"/>
</dbReference>
<accession>A0A9R0J648</accession>
<dbReference type="RefSeq" id="XP_021861183.2">
    <property type="nucleotide sequence ID" value="XM_022005491.2"/>
</dbReference>
<reference evidence="3" key="2">
    <citation type="submission" date="2025-08" db="UniProtKB">
        <authorList>
            <consortium name="RefSeq"/>
        </authorList>
    </citation>
    <scope>IDENTIFICATION</scope>
    <source>
        <tissue evidence="3">Leaf</tissue>
    </source>
</reference>
<feature type="non-terminal residue" evidence="3">
    <location>
        <position position="1"/>
    </location>
</feature>
<evidence type="ECO:0000313" key="2">
    <source>
        <dbReference type="Proteomes" id="UP000813463"/>
    </source>
</evidence>
<dbReference type="PANTHER" id="PTHR31672:SF13">
    <property type="entry name" value="F-BOX PROTEIN CPR30-LIKE"/>
    <property type="match status" value="1"/>
</dbReference>
<dbReference type="InterPro" id="IPR006527">
    <property type="entry name" value="F-box-assoc_dom_typ1"/>
</dbReference>
<dbReference type="AlphaFoldDB" id="A0A9R0J648"/>
<evidence type="ECO:0000313" key="3">
    <source>
        <dbReference type="RefSeq" id="XP_021861183.2"/>
    </source>
</evidence>
<reference evidence="2" key="1">
    <citation type="journal article" date="2021" name="Nat. Commun.">
        <title>Genomic analyses provide insights into spinach domestication and the genetic basis of agronomic traits.</title>
        <authorList>
            <person name="Cai X."/>
            <person name="Sun X."/>
            <person name="Xu C."/>
            <person name="Sun H."/>
            <person name="Wang X."/>
            <person name="Ge C."/>
            <person name="Zhang Z."/>
            <person name="Wang Q."/>
            <person name="Fei Z."/>
            <person name="Jiao C."/>
            <person name="Wang Q."/>
        </authorList>
    </citation>
    <scope>NUCLEOTIDE SEQUENCE [LARGE SCALE GENOMIC DNA]</scope>
    <source>
        <strain evidence="2">cv. Varoflay</strain>
    </source>
</reference>
<dbReference type="Proteomes" id="UP000813463">
    <property type="component" value="Chromosome 1"/>
</dbReference>
<sequence length="375" mass="42556">RNLLPNYLAIGRFRCVSKPWKSLLTQPHFIKTHLDRTKHLLKEEQSLIFVSDDDGSLYSAQLNNAHHMFDEITVFATKLNFDDHYFYPSKLSDVTSCDGLILMNGSGKSVLVNPTTMAIKELPVSPCTLEPNASITLYGFGYDTVNDDYKVVTVSFGEFQPHCNEAFVNVYSVKRGTWKSVESSPYNHAVNGHQVSGVLVDGFVHWLVRKVSDKSVVIAAFGFGEEKFHEVPLPSSVDNNNFDFALDLPVALRGCLCLIPSSLFFAIGVSNVTDVWIMKEYGVEKSWTKIKILHDYWEEFKPLYLLEEKEELVLVKVEEESDERLVMYNMKEGTFKDIVVRGIPFYNGTPRAVATFTESLVSPHCCEFDEDAREF</sequence>
<dbReference type="NCBIfam" id="TIGR01640">
    <property type="entry name" value="F_box_assoc_1"/>
    <property type="match status" value="1"/>
</dbReference>
<gene>
    <name evidence="3" type="primary">LOC110800196</name>
</gene>
<dbReference type="InterPro" id="IPR050796">
    <property type="entry name" value="SCF_F-box_component"/>
</dbReference>
<dbReference type="Pfam" id="PF07734">
    <property type="entry name" value="FBA_1"/>
    <property type="match status" value="1"/>
</dbReference>
<dbReference type="InterPro" id="IPR017451">
    <property type="entry name" value="F-box-assoc_interact_dom"/>
</dbReference>
<organism evidence="2 3">
    <name type="scientific">Spinacia oleracea</name>
    <name type="common">Spinach</name>
    <dbReference type="NCBI Taxonomy" id="3562"/>
    <lineage>
        <taxon>Eukaryota</taxon>
        <taxon>Viridiplantae</taxon>
        <taxon>Streptophyta</taxon>
        <taxon>Embryophyta</taxon>
        <taxon>Tracheophyta</taxon>
        <taxon>Spermatophyta</taxon>
        <taxon>Magnoliopsida</taxon>
        <taxon>eudicotyledons</taxon>
        <taxon>Gunneridae</taxon>
        <taxon>Pentapetalae</taxon>
        <taxon>Caryophyllales</taxon>
        <taxon>Chenopodiaceae</taxon>
        <taxon>Chenopodioideae</taxon>
        <taxon>Anserineae</taxon>
        <taxon>Spinacia</taxon>
    </lineage>
</organism>
<dbReference type="KEGG" id="soe:110800196"/>
<dbReference type="GeneID" id="110800196"/>
<feature type="domain" description="F-box associated beta-propeller type 1" evidence="1">
    <location>
        <begin position="56"/>
        <end position="362"/>
    </location>
</feature>
<protein>
    <submittedName>
        <fullName evidence="3">F-box/kelch-repeat protein At3g06240-like</fullName>
    </submittedName>
</protein>
<evidence type="ECO:0000259" key="1">
    <source>
        <dbReference type="Pfam" id="PF07734"/>
    </source>
</evidence>
<proteinExistence type="predicted"/>
<name>A0A9R0J648_SPIOL</name>
<keyword evidence="2" id="KW-1185">Reference proteome</keyword>